<evidence type="ECO:0000256" key="3">
    <source>
        <dbReference type="ARBA" id="ARBA00022692"/>
    </source>
</evidence>
<evidence type="ECO:0000256" key="8">
    <source>
        <dbReference type="SAM" id="Phobius"/>
    </source>
</evidence>
<sequence>MGYIGTRTARRIKGRLGHQSSGGTLQSLSTPVVPRNPAGGGRGHLGFDGDDGAGLSVVSNAHLIRYKHAKQPKHLLGATADFPPSKRHKALDVIAYFLHSTPTVMRIAMPSARPRVGDRAPSDSQSRGNSSTPTDKMADRVDDKTITAPNEIESLNLPPTGHKFQFSSKSKKQDGDVALALFATADDLHIPVDAAEEKKLIRKIDLLILPLIGVCYAFFYIDKTTLSYAAIFGIREDLNLHGTQYSWLSSLFYFGFLAWAFPTNFLMQRLPLGKYLGFNIFMWGFFLMLQAACNSFATLSVLRALAGAAEACSDPAFMLITVMWYTRREQPLRIGLWYTANGLGIALGGLLGYAIGHIRGALASWRYEFIIIGALCCVWGIVIAIFMPDSPVTAKFLNDREKRIAVERLKSNQTGIENKHLKAYQVIEAFADIKLYLFFLLGVVGNIPNGGISNFGTLIIKGFGFSTLVTTLMQIPYGCFIIVAILTCVFLNDRFPTNNRCKFILLFLCPNIAGAFGLCFVDEKHHVGRYFCYLLTGPYNAAFVMILSLQIANTAGHTKKVVTNAVLFLGYCTGNIAGPFFYKTDQAPGYKLGIWSMIVSHLIEVVVIITFWMLMKYENARRDKIQGNEERDLDATAFGDLTDRENLNFRYIY</sequence>
<evidence type="ECO:0000256" key="1">
    <source>
        <dbReference type="ARBA" id="ARBA00004141"/>
    </source>
</evidence>
<evidence type="ECO:0000256" key="2">
    <source>
        <dbReference type="ARBA" id="ARBA00022448"/>
    </source>
</evidence>
<evidence type="ECO:0000313" key="11">
    <source>
        <dbReference type="Proteomes" id="UP000094526"/>
    </source>
</evidence>
<dbReference type="PROSITE" id="PS50850">
    <property type="entry name" value="MFS"/>
    <property type="match status" value="1"/>
</dbReference>
<protein>
    <submittedName>
        <fullName evidence="10">Putative transporter</fullName>
    </submittedName>
</protein>
<proteinExistence type="inferred from homology"/>
<feature type="region of interest" description="Disordered" evidence="7">
    <location>
        <begin position="1"/>
        <end position="32"/>
    </location>
</feature>
<accession>A0A1C1CKZ1</accession>
<keyword evidence="5 8" id="KW-0472">Membrane</keyword>
<feature type="transmembrane region" description="Helical" evidence="8">
    <location>
        <begin position="367"/>
        <end position="387"/>
    </location>
</feature>
<dbReference type="VEuPathDB" id="FungiDB:G647_02763"/>
<organism evidence="10 11">
    <name type="scientific">Cladophialophora carrionii</name>
    <dbReference type="NCBI Taxonomy" id="86049"/>
    <lineage>
        <taxon>Eukaryota</taxon>
        <taxon>Fungi</taxon>
        <taxon>Dikarya</taxon>
        <taxon>Ascomycota</taxon>
        <taxon>Pezizomycotina</taxon>
        <taxon>Eurotiomycetes</taxon>
        <taxon>Chaetothyriomycetidae</taxon>
        <taxon>Chaetothyriales</taxon>
        <taxon>Herpotrichiellaceae</taxon>
        <taxon>Cladophialophora</taxon>
    </lineage>
</organism>
<feature type="region of interest" description="Disordered" evidence="7">
    <location>
        <begin position="111"/>
        <end position="142"/>
    </location>
</feature>
<dbReference type="GO" id="GO:0022857">
    <property type="term" value="F:transmembrane transporter activity"/>
    <property type="evidence" value="ECO:0007669"/>
    <property type="project" value="InterPro"/>
</dbReference>
<keyword evidence="11" id="KW-1185">Reference proteome</keyword>
<evidence type="ECO:0000256" key="6">
    <source>
        <dbReference type="ARBA" id="ARBA00037968"/>
    </source>
</evidence>
<feature type="transmembrane region" description="Helical" evidence="8">
    <location>
        <begin position="527"/>
        <end position="549"/>
    </location>
</feature>
<evidence type="ECO:0000256" key="4">
    <source>
        <dbReference type="ARBA" id="ARBA00022989"/>
    </source>
</evidence>
<dbReference type="AlphaFoldDB" id="A0A1C1CKZ1"/>
<dbReference type="EMBL" id="LGRB01000011">
    <property type="protein sequence ID" value="OCT49166.1"/>
    <property type="molecule type" value="Genomic_DNA"/>
</dbReference>
<keyword evidence="3 8" id="KW-0812">Transmembrane</keyword>
<feature type="transmembrane region" description="Helical" evidence="8">
    <location>
        <begin position="594"/>
        <end position="614"/>
    </location>
</feature>
<dbReference type="VEuPathDB" id="FungiDB:CLCR_04601"/>
<comment type="similarity">
    <text evidence="6">Belongs to the major facilitator superfamily. Allantoate permease family.</text>
</comment>
<comment type="subcellular location">
    <subcellularLocation>
        <location evidence="1">Membrane</location>
        <topology evidence="1">Multi-pass membrane protein</topology>
    </subcellularLocation>
</comment>
<gene>
    <name evidence="10" type="ORF">CLCR_04601</name>
</gene>
<feature type="transmembrane region" description="Helical" evidence="8">
    <location>
        <begin position="472"/>
        <end position="491"/>
    </location>
</feature>
<reference evidence="11" key="1">
    <citation type="submission" date="2015-07" db="EMBL/GenBank/DDBJ databases">
        <authorList>
            <person name="Teixeira M.M."/>
            <person name="Souza R.C."/>
            <person name="Almeida L.G."/>
            <person name="Vicente V.A."/>
            <person name="de Hoog S."/>
            <person name="Bocca A.L."/>
            <person name="de Almeida S.R."/>
            <person name="Vasconcelos A.T."/>
            <person name="Felipe M.S."/>
        </authorList>
    </citation>
    <scope>NUCLEOTIDE SEQUENCE [LARGE SCALE GENOMIC DNA]</scope>
    <source>
        <strain evidence="11">KSF</strain>
    </source>
</reference>
<feature type="compositionally biased region" description="Polar residues" evidence="7">
    <location>
        <begin position="122"/>
        <end position="134"/>
    </location>
</feature>
<feature type="transmembrane region" description="Helical" evidence="8">
    <location>
        <begin position="245"/>
        <end position="266"/>
    </location>
</feature>
<dbReference type="Proteomes" id="UP000094526">
    <property type="component" value="Unassembled WGS sequence"/>
</dbReference>
<dbReference type="GO" id="GO:0016020">
    <property type="term" value="C:membrane"/>
    <property type="evidence" value="ECO:0007669"/>
    <property type="project" value="UniProtKB-SubCell"/>
</dbReference>
<keyword evidence="4 8" id="KW-1133">Transmembrane helix</keyword>
<comment type="caution">
    <text evidence="10">The sequence shown here is derived from an EMBL/GenBank/DDBJ whole genome shotgun (WGS) entry which is preliminary data.</text>
</comment>
<dbReference type="FunFam" id="1.20.1250.20:FF:000064">
    <property type="entry name" value="MFS allantoate transporter"/>
    <property type="match status" value="1"/>
</dbReference>
<evidence type="ECO:0000259" key="9">
    <source>
        <dbReference type="PROSITE" id="PS50850"/>
    </source>
</evidence>
<dbReference type="PANTHER" id="PTHR43791:SF26">
    <property type="entry name" value="ALLANTOATE TRANSPORTER, PUTATIVE (AFU_ORTHOLOGUE AFUA_5G09470)-RELATED"/>
    <property type="match status" value="1"/>
</dbReference>
<dbReference type="Gene3D" id="1.20.1250.20">
    <property type="entry name" value="MFS general substrate transporter like domains"/>
    <property type="match status" value="1"/>
</dbReference>
<feature type="compositionally biased region" description="Polar residues" evidence="7">
    <location>
        <begin position="18"/>
        <end position="30"/>
    </location>
</feature>
<feature type="transmembrane region" description="Helical" evidence="8">
    <location>
        <begin position="503"/>
        <end position="521"/>
    </location>
</feature>
<dbReference type="InterPro" id="IPR036259">
    <property type="entry name" value="MFS_trans_sf"/>
</dbReference>
<feature type="domain" description="Major facilitator superfamily (MFS) profile" evidence="9">
    <location>
        <begin position="208"/>
        <end position="619"/>
    </location>
</feature>
<evidence type="ECO:0000256" key="7">
    <source>
        <dbReference type="SAM" id="MobiDB-lite"/>
    </source>
</evidence>
<feature type="transmembrane region" description="Helical" evidence="8">
    <location>
        <begin position="561"/>
        <end position="582"/>
    </location>
</feature>
<dbReference type="OrthoDB" id="6730379at2759"/>
<evidence type="ECO:0000256" key="5">
    <source>
        <dbReference type="ARBA" id="ARBA00023136"/>
    </source>
</evidence>
<evidence type="ECO:0000313" key="10">
    <source>
        <dbReference type="EMBL" id="OCT49166.1"/>
    </source>
</evidence>
<feature type="transmembrane region" description="Helical" evidence="8">
    <location>
        <begin position="435"/>
        <end position="460"/>
    </location>
</feature>
<keyword evidence="2" id="KW-0813">Transport</keyword>
<dbReference type="Pfam" id="PF07690">
    <property type="entry name" value="MFS_1"/>
    <property type="match status" value="1"/>
</dbReference>
<dbReference type="SUPFAM" id="SSF103473">
    <property type="entry name" value="MFS general substrate transporter"/>
    <property type="match status" value="1"/>
</dbReference>
<feature type="transmembrane region" description="Helical" evidence="8">
    <location>
        <begin position="336"/>
        <end position="355"/>
    </location>
</feature>
<dbReference type="eggNOG" id="KOG2533">
    <property type="taxonomic scope" value="Eukaryota"/>
</dbReference>
<feature type="transmembrane region" description="Helical" evidence="8">
    <location>
        <begin position="204"/>
        <end position="221"/>
    </location>
</feature>
<dbReference type="PANTHER" id="PTHR43791">
    <property type="entry name" value="PERMEASE-RELATED"/>
    <property type="match status" value="1"/>
</dbReference>
<name>A0A1C1CKZ1_9EURO</name>
<feature type="transmembrane region" description="Helical" evidence="8">
    <location>
        <begin position="278"/>
        <end position="298"/>
    </location>
</feature>
<dbReference type="InterPro" id="IPR011701">
    <property type="entry name" value="MFS"/>
</dbReference>
<dbReference type="InterPro" id="IPR020846">
    <property type="entry name" value="MFS_dom"/>
</dbReference>